<feature type="domain" description="Protein kinase" evidence="3">
    <location>
        <begin position="1"/>
        <end position="250"/>
    </location>
</feature>
<dbReference type="InterPro" id="IPR011009">
    <property type="entry name" value="Kinase-like_dom_sf"/>
</dbReference>
<dbReference type="InterPro" id="IPR000719">
    <property type="entry name" value="Prot_kinase_dom"/>
</dbReference>
<dbReference type="Proteomes" id="UP000230423">
    <property type="component" value="Unassembled WGS sequence"/>
</dbReference>
<name>A0A2G9UCQ3_TELCI</name>
<keyword evidence="2" id="KW-0067">ATP-binding</keyword>
<dbReference type="PROSITE" id="PS50011">
    <property type="entry name" value="PROTEIN_KINASE_DOM"/>
    <property type="match status" value="1"/>
</dbReference>
<dbReference type="AlphaFoldDB" id="A0A2G9UCQ3"/>
<gene>
    <name evidence="4" type="ORF">TELCIR_10201</name>
</gene>
<evidence type="ECO:0000256" key="1">
    <source>
        <dbReference type="ARBA" id="ARBA00022741"/>
    </source>
</evidence>
<dbReference type="PROSITE" id="PS00108">
    <property type="entry name" value="PROTEIN_KINASE_ST"/>
    <property type="match status" value="1"/>
</dbReference>
<evidence type="ECO:0000313" key="5">
    <source>
        <dbReference type="Proteomes" id="UP000230423"/>
    </source>
</evidence>
<keyword evidence="1" id="KW-0547">Nucleotide-binding</keyword>
<dbReference type="Pfam" id="PF00069">
    <property type="entry name" value="Pkinase"/>
    <property type="match status" value="1"/>
</dbReference>
<sequence length="250" mass="28619">MFQPSVSFVQIEQSQAGVHTTIAINRVFNSRQAGFNYDDPNILLCFSYRAAILERHGEASSRHRIKLSTRHQQSCLSAPSSAGPRMRYADPFTDVSINLSGTSFPDSRHHKGLGVRNARDYYRQLMRGVDFLHSIHVAHRDLKPDNLMINSNGLLKITDFGMATKLEMTCTNEEVPLDRMCGTRDYMSPQMFKKKYLSDQHFALWMERGLPRPFNRLTPGTLDILEYVLDVNEKTRPTSSEVLDHLWLAL</sequence>
<dbReference type="OrthoDB" id="5789847at2759"/>
<dbReference type="Gene3D" id="1.10.510.10">
    <property type="entry name" value="Transferase(Phosphotransferase) domain 1"/>
    <property type="match status" value="1"/>
</dbReference>
<organism evidence="4 5">
    <name type="scientific">Teladorsagia circumcincta</name>
    <name type="common">Brown stomach worm</name>
    <name type="synonym">Ostertagia circumcincta</name>
    <dbReference type="NCBI Taxonomy" id="45464"/>
    <lineage>
        <taxon>Eukaryota</taxon>
        <taxon>Metazoa</taxon>
        <taxon>Ecdysozoa</taxon>
        <taxon>Nematoda</taxon>
        <taxon>Chromadorea</taxon>
        <taxon>Rhabditida</taxon>
        <taxon>Rhabditina</taxon>
        <taxon>Rhabditomorpha</taxon>
        <taxon>Strongyloidea</taxon>
        <taxon>Trichostrongylidae</taxon>
        <taxon>Teladorsagia</taxon>
    </lineage>
</organism>
<dbReference type="SMART" id="SM00220">
    <property type="entry name" value="S_TKc"/>
    <property type="match status" value="1"/>
</dbReference>
<evidence type="ECO:0000313" key="4">
    <source>
        <dbReference type="EMBL" id="PIO68028.1"/>
    </source>
</evidence>
<dbReference type="GO" id="GO:0035556">
    <property type="term" value="P:intracellular signal transduction"/>
    <property type="evidence" value="ECO:0007669"/>
    <property type="project" value="TreeGrafter"/>
</dbReference>
<dbReference type="InterPro" id="IPR008271">
    <property type="entry name" value="Ser/Thr_kinase_AS"/>
</dbReference>
<evidence type="ECO:0000259" key="3">
    <source>
        <dbReference type="PROSITE" id="PS50011"/>
    </source>
</evidence>
<dbReference type="GO" id="GO:0005737">
    <property type="term" value="C:cytoplasm"/>
    <property type="evidence" value="ECO:0007669"/>
    <property type="project" value="TreeGrafter"/>
</dbReference>
<accession>A0A2G9UCQ3</accession>
<dbReference type="SUPFAM" id="SSF56112">
    <property type="entry name" value="Protein kinase-like (PK-like)"/>
    <property type="match status" value="1"/>
</dbReference>
<evidence type="ECO:0000256" key="2">
    <source>
        <dbReference type="ARBA" id="ARBA00022840"/>
    </source>
</evidence>
<proteinExistence type="predicted"/>
<dbReference type="PANTHER" id="PTHR24346:SF30">
    <property type="entry name" value="MATERNAL EMBRYONIC LEUCINE ZIPPER KINASE"/>
    <property type="match status" value="1"/>
</dbReference>
<dbReference type="PANTHER" id="PTHR24346">
    <property type="entry name" value="MAP/MICROTUBULE AFFINITY-REGULATING KINASE"/>
    <property type="match status" value="1"/>
</dbReference>
<dbReference type="GO" id="GO:0005524">
    <property type="term" value="F:ATP binding"/>
    <property type="evidence" value="ECO:0007669"/>
    <property type="project" value="UniProtKB-KW"/>
</dbReference>
<keyword evidence="5" id="KW-1185">Reference proteome</keyword>
<dbReference type="GO" id="GO:0004674">
    <property type="term" value="F:protein serine/threonine kinase activity"/>
    <property type="evidence" value="ECO:0007669"/>
    <property type="project" value="TreeGrafter"/>
</dbReference>
<dbReference type="EMBL" id="KZ347290">
    <property type="protein sequence ID" value="PIO68028.1"/>
    <property type="molecule type" value="Genomic_DNA"/>
</dbReference>
<protein>
    <recommendedName>
        <fullName evidence="3">Protein kinase domain-containing protein</fullName>
    </recommendedName>
</protein>
<reference evidence="4 5" key="1">
    <citation type="submission" date="2015-09" db="EMBL/GenBank/DDBJ databases">
        <title>Draft genome of the parasitic nematode Teladorsagia circumcincta isolate WARC Sus (inbred).</title>
        <authorList>
            <person name="Mitreva M."/>
        </authorList>
    </citation>
    <scope>NUCLEOTIDE SEQUENCE [LARGE SCALE GENOMIC DNA]</scope>
    <source>
        <strain evidence="4 5">S</strain>
    </source>
</reference>